<organism evidence="1 2">
    <name type="scientific">Paenibacillus sabuli</name>
    <dbReference type="NCBI Taxonomy" id="2772509"/>
    <lineage>
        <taxon>Bacteria</taxon>
        <taxon>Bacillati</taxon>
        <taxon>Bacillota</taxon>
        <taxon>Bacilli</taxon>
        <taxon>Bacillales</taxon>
        <taxon>Paenibacillaceae</taxon>
        <taxon>Paenibacillus</taxon>
    </lineage>
</organism>
<dbReference type="EMBL" id="JACXIZ010000034">
    <property type="protein sequence ID" value="MBD2847199.1"/>
    <property type="molecule type" value="Genomic_DNA"/>
</dbReference>
<comment type="caution">
    <text evidence="1">The sequence shown here is derived from an EMBL/GenBank/DDBJ whole genome shotgun (WGS) entry which is preliminary data.</text>
</comment>
<reference evidence="1" key="1">
    <citation type="submission" date="2020-09" db="EMBL/GenBank/DDBJ databases">
        <title>A novel bacterium of genus Paenibacillus, isolated from South China Sea.</title>
        <authorList>
            <person name="Huang H."/>
            <person name="Mo K."/>
            <person name="Hu Y."/>
        </authorList>
    </citation>
    <scope>NUCLEOTIDE SEQUENCE</scope>
    <source>
        <strain evidence="1">IB182496</strain>
    </source>
</reference>
<keyword evidence="2" id="KW-1185">Reference proteome</keyword>
<proteinExistence type="predicted"/>
<dbReference type="AlphaFoldDB" id="A0A927GSW8"/>
<dbReference type="InterPro" id="IPR036209">
    <property type="entry name" value="YwmB-like_sf"/>
</dbReference>
<evidence type="ECO:0000313" key="1">
    <source>
        <dbReference type="EMBL" id="MBD2847199.1"/>
    </source>
</evidence>
<dbReference type="Proteomes" id="UP000621560">
    <property type="component" value="Unassembled WGS sequence"/>
</dbReference>
<dbReference type="RefSeq" id="WP_190920294.1">
    <property type="nucleotide sequence ID" value="NZ_JACXIZ010000034.1"/>
</dbReference>
<sequence>MNERQRRVNGIALALLVLAVASAWLIVDQRRERAGGGEPEGSALLHDMDRLWDWAGPQLQGGASAASWSVRWDGELTHAQLDALAQQLRMQPPAPGGKTAQALRQDASGTLRMWMTPAAGAADGGWAVLLYEGRAGQPLAVLHQAVDGIETVLKAEELDLRPYVTLRGEARSAEAAQTVAGKAGGELVESYDDGRTASMTYYSEQLRLRTQSGGNAVNLQLALRRGSAEAPDALIAGAPLITGDYTP</sequence>
<dbReference type="SUPFAM" id="SSF143842">
    <property type="entry name" value="YwmB-like"/>
    <property type="match status" value="1"/>
</dbReference>
<dbReference type="InterPro" id="IPR014794">
    <property type="entry name" value="DUF1779"/>
</dbReference>
<name>A0A927GSW8_9BACL</name>
<accession>A0A927GSW8</accession>
<protein>
    <submittedName>
        <fullName evidence="1">YwmB family TATA-box binding protein</fullName>
    </submittedName>
</protein>
<dbReference type="Gene3D" id="3.30.360.40">
    <property type="entry name" value="YwmB-like"/>
    <property type="match status" value="1"/>
</dbReference>
<dbReference type="Pfam" id="PF08680">
    <property type="entry name" value="DUF1779"/>
    <property type="match status" value="1"/>
</dbReference>
<evidence type="ECO:0000313" key="2">
    <source>
        <dbReference type="Proteomes" id="UP000621560"/>
    </source>
</evidence>
<gene>
    <name evidence="1" type="ORF">IDH44_18520</name>
</gene>